<evidence type="ECO:0000256" key="1">
    <source>
        <dbReference type="SAM" id="MobiDB-lite"/>
    </source>
</evidence>
<organism evidence="2 3">
    <name type="scientific">Lipomyces tetrasporus</name>
    <dbReference type="NCBI Taxonomy" id="54092"/>
    <lineage>
        <taxon>Eukaryota</taxon>
        <taxon>Fungi</taxon>
        <taxon>Dikarya</taxon>
        <taxon>Ascomycota</taxon>
        <taxon>Saccharomycotina</taxon>
        <taxon>Lipomycetes</taxon>
        <taxon>Lipomycetales</taxon>
        <taxon>Lipomycetaceae</taxon>
        <taxon>Lipomyces</taxon>
    </lineage>
</organism>
<dbReference type="RefSeq" id="XP_056042287.1">
    <property type="nucleotide sequence ID" value="XM_056189406.1"/>
</dbReference>
<feature type="compositionally biased region" description="Low complexity" evidence="1">
    <location>
        <begin position="523"/>
        <end position="536"/>
    </location>
</feature>
<keyword evidence="3" id="KW-1185">Reference proteome</keyword>
<feature type="compositionally biased region" description="Pro residues" evidence="1">
    <location>
        <begin position="76"/>
        <end position="104"/>
    </location>
</feature>
<dbReference type="AlphaFoldDB" id="A0AAD7QS85"/>
<dbReference type="EMBL" id="JARPMG010000008">
    <property type="protein sequence ID" value="KAJ8098837.1"/>
    <property type="molecule type" value="Genomic_DNA"/>
</dbReference>
<feature type="region of interest" description="Disordered" evidence="1">
    <location>
        <begin position="33"/>
        <end position="149"/>
    </location>
</feature>
<dbReference type="Proteomes" id="UP001217417">
    <property type="component" value="Unassembled WGS sequence"/>
</dbReference>
<name>A0AAD7QS85_9ASCO</name>
<gene>
    <name evidence="2" type="ORF">POJ06DRAFT_269910</name>
</gene>
<comment type="caution">
    <text evidence="2">The sequence shown here is derived from an EMBL/GenBank/DDBJ whole genome shotgun (WGS) entry which is preliminary data.</text>
</comment>
<feature type="region of interest" description="Disordered" evidence="1">
    <location>
        <begin position="513"/>
        <end position="536"/>
    </location>
</feature>
<reference evidence="2" key="1">
    <citation type="submission" date="2023-03" db="EMBL/GenBank/DDBJ databases">
        <title>Near-Complete genome sequence of Lipomyces tetrasporous NRRL Y-64009, an oleaginous yeast capable of growing on lignocellulosic hydrolysates.</title>
        <authorList>
            <consortium name="Lawrence Berkeley National Laboratory"/>
            <person name="Jagtap S.S."/>
            <person name="Liu J.-J."/>
            <person name="Walukiewicz H.E."/>
            <person name="Pangilinan J."/>
            <person name="Lipzen A."/>
            <person name="Ahrendt S."/>
            <person name="Koriabine M."/>
            <person name="Cobaugh K."/>
            <person name="Salamov A."/>
            <person name="Yoshinaga Y."/>
            <person name="Ng V."/>
            <person name="Daum C."/>
            <person name="Grigoriev I.V."/>
            <person name="Slininger P.J."/>
            <person name="Dien B.S."/>
            <person name="Jin Y.-S."/>
            <person name="Rao C.V."/>
        </authorList>
    </citation>
    <scope>NUCLEOTIDE SEQUENCE</scope>
    <source>
        <strain evidence="2">NRRL Y-64009</strain>
    </source>
</reference>
<proteinExistence type="predicted"/>
<sequence length="536" mass="58866">MPSFRFTGWHAARIIGACVVLLILFAAPTPKSTRSALDQANYTPSGFKYVPPWQKDPEPVTDNGKAVVSENSASNPAPPPAPASFPPPPPSPPSFPSDAPPPFPASVEQPPAAESVVDSVPTVEPPAAPEATDAAIEEPPVEEDPVLPTTDKRSSVNIFLMNIPRYHFEVVLPLLHAFSSLPSANVTLIASPSGYNRFGVGPLLEREAKPYGLQLVDQKLISPDLGTPDFLFLTSCPEDIVKANKTITKWLAAGTRVQCIAHEPSKWDARPSGNSQYTEQIKYMVPWIEKGQWEIVVLAPHVQKFVRENFPTYFGTSENVVYKAPIIHPVFKANKEDVEVDFVEPFAAIPGKYEPWRRNYDRIFQQYEQARPQAKLHLVGSGDDLSVPEAIKSRIVYVRDLTFPEYFEHLGKSVTLIPAFGSEAYILHQASSTVATALIVGTPLLANSTIAQAYSQIPEDAMWLQEPGESEMDAFGRISFIPVHLWAEKKAKVAEVRDKMIAENVEFFESVAQEISDSKSKKSSNFGGSNGDSNGF</sequence>
<evidence type="ECO:0000313" key="2">
    <source>
        <dbReference type="EMBL" id="KAJ8098837.1"/>
    </source>
</evidence>
<protein>
    <submittedName>
        <fullName evidence="2">Uncharacterized protein</fullName>
    </submittedName>
</protein>
<feature type="compositionally biased region" description="Acidic residues" evidence="1">
    <location>
        <begin position="135"/>
        <end position="145"/>
    </location>
</feature>
<evidence type="ECO:0000313" key="3">
    <source>
        <dbReference type="Proteomes" id="UP001217417"/>
    </source>
</evidence>
<accession>A0AAD7QS85</accession>
<dbReference type="GeneID" id="80884572"/>
<feature type="compositionally biased region" description="Polar residues" evidence="1">
    <location>
        <begin position="33"/>
        <end position="44"/>
    </location>
</feature>